<evidence type="ECO:0000313" key="3">
    <source>
        <dbReference type="Proteomes" id="UP000720189"/>
    </source>
</evidence>
<dbReference type="PANTHER" id="PTHR31410">
    <property type="entry name" value="TRANSMEMBRANE PROTEIN 246"/>
    <property type="match status" value="1"/>
</dbReference>
<dbReference type="GO" id="GO:0006506">
    <property type="term" value="P:GPI anchor biosynthetic process"/>
    <property type="evidence" value="ECO:0007669"/>
    <property type="project" value="InterPro"/>
</dbReference>
<dbReference type="GeneID" id="70220133"/>
<feature type="signal peptide" evidence="1">
    <location>
        <begin position="1"/>
        <end position="24"/>
    </location>
</feature>
<dbReference type="CDD" id="cd22189">
    <property type="entry name" value="PGAP4-like_fungal"/>
    <property type="match status" value="1"/>
</dbReference>
<dbReference type="EMBL" id="JAGMUX010000008">
    <property type="protein sequence ID" value="KAH7250180.1"/>
    <property type="molecule type" value="Genomic_DNA"/>
</dbReference>
<feature type="chain" id="PRO_5040212600" evidence="1">
    <location>
        <begin position="25"/>
        <end position="390"/>
    </location>
</feature>
<evidence type="ECO:0000313" key="2">
    <source>
        <dbReference type="EMBL" id="KAH7250180.1"/>
    </source>
</evidence>
<sequence>MLSLLVKSATCIALLLCLTWYGQTHFYRDPGSVFFDKARAYETQYSEHRKAEVEKLINSYPGPKKPALGKARDGNKLLCVALSSVKRETQYLPTTIGSMLHGLSKQERDDLHISILIAETDPRRHPGWNHQWLNHAADDIFTYDLNDTQTKHLNDLEENGRYHEKGVFDYTCALERCYNTGALYVGMFEDDIILADGWFIKVLQGLAEISDSGRWLFMRLFNQERSTGWSSRDIGGNNELLIILGIDIGIAASVWLSGKASLFPPSPGVFKEPFGCCSQAMIFPRSQVPLLMDSLRDRREGQIDLMLDEIASSNGLDRYALYPVQTQHIGIDSARKTTKDEAQAIWSMAFENQDPRTLKKQHTRLLEKYQLWREKAEQDVIDSIYLDELS</sequence>
<protein>
    <submittedName>
        <fullName evidence="2">Uncharacterized protein</fullName>
    </submittedName>
</protein>
<dbReference type="OrthoDB" id="2016523at2759"/>
<keyword evidence="3" id="KW-1185">Reference proteome</keyword>
<gene>
    <name evidence="2" type="ORF">BKA55DRAFT_539741</name>
</gene>
<dbReference type="GO" id="GO:0000139">
    <property type="term" value="C:Golgi membrane"/>
    <property type="evidence" value="ECO:0007669"/>
    <property type="project" value="InterPro"/>
</dbReference>
<name>A0A9P9H2X0_FUSRE</name>
<dbReference type="InterPro" id="IPR029675">
    <property type="entry name" value="PGAP4"/>
</dbReference>
<dbReference type="RefSeq" id="XP_046049499.1">
    <property type="nucleotide sequence ID" value="XM_046190179.1"/>
</dbReference>
<organism evidence="2 3">
    <name type="scientific">Fusarium redolens</name>
    <dbReference type="NCBI Taxonomy" id="48865"/>
    <lineage>
        <taxon>Eukaryota</taxon>
        <taxon>Fungi</taxon>
        <taxon>Dikarya</taxon>
        <taxon>Ascomycota</taxon>
        <taxon>Pezizomycotina</taxon>
        <taxon>Sordariomycetes</taxon>
        <taxon>Hypocreomycetidae</taxon>
        <taxon>Hypocreales</taxon>
        <taxon>Nectriaceae</taxon>
        <taxon>Fusarium</taxon>
        <taxon>Fusarium redolens species complex</taxon>
    </lineage>
</organism>
<keyword evidence="1" id="KW-0732">Signal</keyword>
<dbReference type="GO" id="GO:0016757">
    <property type="term" value="F:glycosyltransferase activity"/>
    <property type="evidence" value="ECO:0007669"/>
    <property type="project" value="InterPro"/>
</dbReference>
<accession>A0A9P9H2X0</accession>
<evidence type="ECO:0000256" key="1">
    <source>
        <dbReference type="SAM" id="SignalP"/>
    </source>
</evidence>
<comment type="caution">
    <text evidence="2">The sequence shown here is derived from an EMBL/GenBank/DDBJ whole genome shotgun (WGS) entry which is preliminary data.</text>
</comment>
<dbReference type="AlphaFoldDB" id="A0A9P9H2X0"/>
<dbReference type="Proteomes" id="UP000720189">
    <property type="component" value="Unassembled WGS sequence"/>
</dbReference>
<reference evidence="2" key="1">
    <citation type="journal article" date="2021" name="Nat. Commun.">
        <title>Genetic determinants of endophytism in the Arabidopsis root mycobiome.</title>
        <authorList>
            <person name="Mesny F."/>
            <person name="Miyauchi S."/>
            <person name="Thiergart T."/>
            <person name="Pickel B."/>
            <person name="Atanasova L."/>
            <person name="Karlsson M."/>
            <person name="Huettel B."/>
            <person name="Barry K.W."/>
            <person name="Haridas S."/>
            <person name="Chen C."/>
            <person name="Bauer D."/>
            <person name="Andreopoulos W."/>
            <person name="Pangilinan J."/>
            <person name="LaButti K."/>
            <person name="Riley R."/>
            <person name="Lipzen A."/>
            <person name="Clum A."/>
            <person name="Drula E."/>
            <person name="Henrissat B."/>
            <person name="Kohler A."/>
            <person name="Grigoriev I.V."/>
            <person name="Martin F.M."/>
            <person name="Hacquard S."/>
        </authorList>
    </citation>
    <scope>NUCLEOTIDE SEQUENCE</scope>
    <source>
        <strain evidence="2">MPI-CAGE-AT-0023</strain>
    </source>
</reference>
<dbReference type="PANTHER" id="PTHR31410:SF1">
    <property type="entry name" value="POST-GPI ATTACHMENT TO PROTEINS FACTOR 4"/>
    <property type="match status" value="1"/>
</dbReference>
<proteinExistence type="predicted"/>